<dbReference type="AlphaFoldDB" id="A0A1Z1W529"/>
<gene>
    <name evidence="1" type="ORF">SMD44_00923</name>
</gene>
<reference evidence="1 2" key="1">
    <citation type="submission" date="2017-05" db="EMBL/GenBank/DDBJ databases">
        <title>Streptomyces alboflavus Genome sequencing and assembly.</title>
        <authorList>
            <person name="Wang Y."/>
            <person name="Du B."/>
            <person name="Ding Y."/>
            <person name="Liu H."/>
            <person name="Hou Q."/>
            <person name="Liu K."/>
            <person name="Wang C."/>
            <person name="Yao L."/>
        </authorList>
    </citation>
    <scope>NUCLEOTIDE SEQUENCE [LARGE SCALE GENOMIC DNA]</scope>
    <source>
        <strain evidence="1 2">MDJK44</strain>
    </source>
</reference>
<name>A0A1Z1W529_9ACTN</name>
<dbReference type="EMBL" id="CP021748">
    <property type="protein sequence ID" value="ARX81525.1"/>
    <property type="molecule type" value="Genomic_DNA"/>
</dbReference>
<dbReference type="OrthoDB" id="4325076at2"/>
<keyword evidence="2" id="KW-1185">Reference proteome</keyword>
<dbReference type="KEGG" id="salf:SMD44_00923"/>
<accession>A0A1Z1W529</accession>
<protein>
    <recommendedName>
        <fullName evidence="3">Head-tail adaptor protein</fullName>
    </recommendedName>
</protein>
<evidence type="ECO:0008006" key="3">
    <source>
        <dbReference type="Google" id="ProtNLM"/>
    </source>
</evidence>
<evidence type="ECO:0000313" key="2">
    <source>
        <dbReference type="Proteomes" id="UP000195880"/>
    </source>
</evidence>
<sequence>MYVATTTVSVLGDTTEDEFGDETDGTTVLAADIPAALVEATRTAMEPVTGTPRIVRTHVCRLPPGTAVDESHRIKDEVTGEIYIVVAVTRNANPFLAQPLRADLKRTGRAA</sequence>
<evidence type="ECO:0000313" key="1">
    <source>
        <dbReference type="EMBL" id="ARX81525.1"/>
    </source>
</evidence>
<dbReference type="RefSeq" id="WP_087882931.1">
    <property type="nucleotide sequence ID" value="NZ_CP021748.1"/>
</dbReference>
<proteinExistence type="predicted"/>
<organism evidence="1 2">
    <name type="scientific">Streptomyces alboflavus</name>
    <dbReference type="NCBI Taxonomy" id="67267"/>
    <lineage>
        <taxon>Bacteria</taxon>
        <taxon>Bacillati</taxon>
        <taxon>Actinomycetota</taxon>
        <taxon>Actinomycetes</taxon>
        <taxon>Kitasatosporales</taxon>
        <taxon>Streptomycetaceae</taxon>
        <taxon>Streptomyces</taxon>
    </lineage>
</organism>
<dbReference type="Proteomes" id="UP000195880">
    <property type="component" value="Chromosome"/>
</dbReference>